<sequence length="86" mass="9979">MPCHGYFIRGGGFWTMGIIGLALVLIVLYFIYKNSKDKSESNYTNVEKQNSKNEALEILNRKFANGEISEEEYLRKRDILKDDDLN</sequence>
<dbReference type="InterPro" id="IPR018649">
    <property type="entry name" value="SHOCT"/>
</dbReference>
<keyword evidence="1" id="KW-0472">Membrane</keyword>
<keyword evidence="1" id="KW-1133">Transmembrane helix</keyword>
<dbReference type="AlphaFoldDB" id="A0A2S5EAN9"/>
<gene>
    <name evidence="3" type="ORF">AA81_11775</name>
</gene>
<accession>A0A2S5EAN9</accession>
<proteinExistence type="predicted"/>
<organism evidence="3 4">
    <name type="scientific">Petrotoga halophila DSM 16923</name>
    <dbReference type="NCBI Taxonomy" id="1122953"/>
    <lineage>
        <taxon>Bacteria</taxon>
        <taxon>Thermotogati</taxon>
        <taxon>Thermotogota</taxon>
        <taxon>Thermotogae</taxon>
        <taxon>Petrotogales</taxon>
        <taxon>Petrotogaceae</taxon>
        <taxon>Petrotoga</taxon>
    </lineage>
</organism>
<evidence type="ECO:0000313" key="3">
    <source>
        <dbReference type="EMBL" id="POZ90230.1"/>
    </source>
</evidence>
<name>A0A2S5EAN9_9BACT</name>
<dbReference type="Proteomes" id="UP000236950">
    <property type="component" value="Unassembled WGS sequence"/>
</dbReference>
<keyword evidence="4" id="KW-1185">Reference proteome</keyword>
<keyword evidence="1" id="KW-0812">Transmembrane</keyword>
<protein>
    <recommendedName>
        <fullName evidence="2">SHOCT domain-containing protein</fullName>
    </recommendedName>
</protein>
<dbReference type="Pfam" id="PF09851">
    <property type="entry name" value="SHOCT"/>
    <property type="match status" value="1"/>
</dbReference>
<comment type="caution">
    <text evidence="3">The sequence shown here is derived from an EMBL/GenBank/DDBJ whole genome shotgun (WGS) entry which is preliminary data.</text>
</comment>
<evidence type="ECO:0000313" key="4">
    <source>
        <dbReference type="Proteomes" id="UP000236950"/>
    </source>
</evidence>
<reference evidence="3 4" key="1">
    <citation type="submission" date="2014-01" db="EMBL/GenBank/DDBJ databases">
        <title>Comparative genomics of Petrotoga.</title>
        <authorList>
            <person name="Chow K."/>
            <person name="Charchuk R."/>
            <person name="Nesbo C.L."/>
        </authorList>
    </citation>
    <scope>NUCLEOTIDE SEQUENCE [LARGE SCALE GENOMIC DNA]</scope>
    <source>
        <strain evidence="3 4">DSM 16923</strain>
    </source>
</reference>
<feature type="domain" description="SHOCT" evidence="2">
    <location>
        <begin position="54"/>
        <end position="80"/>
    </location>
</feature>
<dbReference type="EMBL" id="JALY01000249">
    <property type="protein sequence ID" value="POZ90230.1"/>
    <property type="molecule type" value="Genomic_DNA"/>
</dbReference>
<evidence type="ECO:0000259" key="2">
    <source>
        <dbReference type="Pfam" id="PF09851"/>
    </source>
</evidence>
<feature type="transmembrane region" description="Helical" evidence="1">
    <location>
        <begin position="12"/>
        <end position="32"/>
    </location>
</feature>
<evidence type="ECO:0000256" key="1">
    <source>
        <dbReference type="SAM" id="Phobius"/>
    </source>
</evidence>